<evidence type="ECO:0000313" key="3">
    <source>
        <dbReference type="Proteomes" id="UP000834503"/>
    </source>
</evidence>
<sequence>MKSKTELRAAATARALEVIASEMGAWSADDFNVQMLPNFSAGERRETVAGSVVIERPPFDYEWAGTEKFNALATRALQVKLPASRERNYAWLCGVERETLATALLVELFSVTGCVEFAGLGKVADLAFLTLDEDDAGQIRAAMVGWLDDPAAA</sequence>
<name>A0A9N8CYI6_9ENTR</name>
<gene>
    <name evidence="1" type="ORF">GHA_05640</name>
    <name evidence="2" type="ORF">TML_06138</name>
</gene>
<accession>A0A9N8CYI6</accession>
<dbReference type="EMBL" id="CAHPQX010000057">
    <property type="protein sequence ID" value="CAB5609245.1"/>
    <property type="molecule type" value="Genomic_DNA"/>
</dbReference>
<evidence type="ECO:0000313" key="1">
    <source>
        <dbReference type="EMBL" id="CAB5609245.1"/>
    </source>
</evidence>
<evidence type="ECO:0000313" key="4">
    <source>
        <dbReference type="Proteomes" id="UP000837205"/>
    </source>
</evidence>
<dbReference type="Proteomes" id="UP000834503">
    <property type="component" value="Unassembled WGS sequence"/>
</dbReference>
<evidence type="ECO:0000313" key="2">
    <source>
        <dbReference type="EMBL" id="CAC9268796.1"/>
    </source>
</evidence>
<comment type="caution">
    <text evidence="1">The sequence shown here is derived from an EMBL/GenBank/DDBJ whole genome shotgun (WGS) entry which is preliminary data.</text>
</comment>
<keyword evidence="4" id="KW-1185">Reference proteome</keyword>
<dbReference type="Proteomes" id="UP000837205">
    <property type="component" value="Unassembled WGS sequence"/>
</dbReference>
<reference evidence="1" key="1">
    <citation type="submission" date="2020-05" db="EMBL/GenBank/DDBJ databases">
        <authorList>
            <person name="Delgado-Blas J."/>
        </authorList>
    </citation>
    <scope>NUCLEOTIDE SEQUENCE</scope>
    <source>
        <strain evidence="1">BB1459</strain>
        <strain evidence="2">BB1480</strain>
    </source>
</reference>
<dbReference type="RefSeq" id="WP_061301015.1">
    <property type="nucleotide sequence ID" value="NZ_CAHPQT010000073.1"/>
</dbReference>
<dbReference type="EMBL" id="CAIIUA010000007">
    <property type="protein sequence ID" value="CAC9268796.1"/>
    <property type="molecule type" value="Genomic_DNA"/>
</dbReference>
<proteinExistence type="predicted"/>
<organism evidence="1 3">
    <name type="scientific">Citrobacter werkmanii</name>
    <dbReference type="NCBI Taxonomy" id="67827"/>
    <lineage>
        <taxon>Bacteria</taxon>
        <taxon>Pseudomonadati</taxon>
        <taxon>Pseudomonadota</taxon>
        <taxon>Gammaproteobacteria</taxon>
        <taxon>Enterobacterales</taxon>
        <taxon>Enterobacteriaceae</taxon>
        <taxon>Citrobacter</taxon>
        <taxon>Citrobacter freundii complex</taxon>
    </lineage>
</organism>
<dbReference type="AlphaFoldDB" id="A0A9N8CYI6"/>
<protein>
    <submittedName>
        <fullName evidence="1">Uncharacterized protein</fullName>
    </submittedName>
</protein>